<evidence type="ECO:0000256" key="4">
    <source>
        <dbReference type="SAM" id="MobiDB-lite"/>
    </source>
</evidence>
<feature type="compositionally biased region" description="Basic residues" evidence="4">
    <location>
        <begin position="329"/>
        <end position="340"/>
    </location>
</feature>
<dbReference type="InterPro" id="IPR012677">
    <property type="entry name" value="Nucleotide-bd_a/b_plait_sf"/>
</dbReference>
<dbReference type="GO" id="GO:0006396">
    <property type="term" value="P:RNA processing"/>
    <property type="evidence" value="ECO:0007669"/>
    <property type="project" value="InterPro"/>
</dbReference>
<dbReference type="WBParaSite" id="SPAL_0001418400.1">
    <property type="protein sequence ID" value="SPAL_0001418400.1"/>
    <property type="gene ID" value="SPAL_0001418400"/>
</dbReference>
<dbReference type="PROSITE" id="PS50102">
    <property type="entry name" value="RRM"/>
    <property type="match status" value="1"/>
</dbReference>
<dbReference type="GO" id="GO:1990904">
    <property type="term" value="C:ribonucleoprotein complex"/>
    <property type="evidence" value="ECO:0007669"/>
    <property type="project" value="UniProtKB-UniRule"/>
</dbReference>
<dbReference type="Pfam" id="PF00076">
    <property type="entry name" value="RRM_1"/>
    <property type="match status" value="1"/>
</dbReference>
<feature type="domain" description="RRM" evidence="5">
    <location>
        <begin position="115"/>
        <end position="198"/>
    </location>
</feature>
<dbReference type="InterPro" id="IPR000504">
    <property type="entry name" value="RRM_dom"/>
</dbReference>
<evidence type="ECO:0000259" key="5">
    <source>
        <dbReference type="PROSITE" id="PS50102"/>
    </source>
</evidence>
<dbReference type="SUPFAM" id="SSF54928">
    <property type="entry name" value="RNA-binding domain, RBD"/>
    <property type="match status" value="1"/>
</dbReference>
<dbReference type="PROSITE" id="PS51939">
    <property type="entry name" value="XRRM"/>
    <property type="match status" value="1"/>
</dbReference>
<organism evidence="8 9">
    <name type="scientific">Strongyloides papillosus</name>
    <name type="common">Intestinal threadworm</name>
    <dbReference type="NCBI Taxonomy" id="174720"/>
    <lineage>
        <taxon>Eukaryota</taxon>
        <taxon>Metazoa</taxon>
        <taxon>Ecdysozoa</taxon>
        <taxon>Nematoda</taxon>
        <taxon>Chromadorea</taxon>
        <taxon>Rhabditida</taxon>
        <taxon>Tylenchina</taxon>
        <taxon>Panagrolaimomorpha</taxon>
        <taxon>Strongyloidoidea</taxon>
        <taxon>Strongyloididae</taxon>
        <taxon>Strongyloides</taxon>
    </lineage>
</organism>
<dbReference type="Gene3D" id="3.30.70.330">
    <property type="match status" value="2"/>
</dbReference>
<feature type="compositionally biased region" description="Basic and acidic residues" evidence="4">
    <location>
        <begin position="357"/>
        <end position="381"/>
    </location>
</feature>
<evidence type="ECO:0000256" key="1">
    <source>
        <dbReference type="ARBA" id="ARBA00022884"/>
    </source>
</evidence>
<dbReference type="PROSITE" id="PS50961">
    <property type="entry name" value="HTH_LA"/>
    <property type="match status" value="1"/>
</dbReference>
<evidence type="ECO:0000313" key="8">
    <source>
        <dbReference type="Proteomes" id="UP000046392"/>
    </source>
</evidence>
<feature type="coiled-coil region" evidence="3">
    <location>
        <begin position="193"/>
        <end position="220"/>
    </location>
</feature>
<dbReference type="InterPro" id="IPR014886">
    <property type="entry name" value="La_xRRM"/>
</dbReference>
<feature type="region of interest" description="Disordered" evidence="4">
    <location>
        <begin position="329"/>
        <end position="381"/>
    </location>
</feature>
<keyword evidence="3" id="KW-0175">Coiled coil</keyword>
<dbReference type="AlphaFoldDB" id="A0A0N5C8D3"/>
<feature type="domain" description="XRRM" evidence="7">
    <location>
        <begin position="226"/>
        <end position="352"/>
    </location>
</feature>
<reference evidence="9" key="1">
    <citation type="submission" date="2017-02" db="UniProtKB">
        <authorList>
            <consortium name="WormBaseParasite"/>
        </authorList>
    </citation>
    <scope>IDENTIFICATION</scope>
</reference>
<dbReference type="InterPro" id="IPR036388">
    <property type="entry name" value="WH-like_DNA-bd_sf"/>
</dbReference>
<dbReference type="SMART" id="SM00360">
    <property type="entry name" value="RRM"/>
    <property type="match status" value="1"/>
</dbReference>
<keyword evidence="8" id="KW-1185">Reference proteome</keyword>
<dbReference type="PRINTS" id="PR00302">
    <property type="entry name" value="LUPUSLA"/>
</dbReference>
<protein>
    <submittedName>
        <fullName evidence="9">Lupus La protein</fullName>
    </submittedName>
</protein>
<name>A0A0N5C8D3_STREA</name>
<keyword evidence="1 2" id="KW-0694">RNA-binding</keyword>
<sequence length="381" mass="43461">MTQEQTVSLLSPEVIPSFIKKTFDHYFGNYNYTKDNFLQEQTKAGSDGWIDLSVFEKFRKVSEYVKNEELRPYVIEGLKDGKYFIFDEEKKAVKRNPNIPLPESSISYWQGCKSRTAYFKGFPLDATLDDIINYCEKYGAVENVSKHTNCQTKEFKGSVFTIYETVEEMNKALEGTEKFGEHTISRISREDYIKETAEENKKKKEEAKLMKENKNKAVEDAVATPTFKSGNVLALCGLPEKASINDIKSYFKSFGDCAFVQLEGDGKAKVRFAGDTENIAKEVLDKALADGEGKLKLFAGSGNVEARTLNSEEETEYWKTYYYHLNTNKKKSNGNSKRNRNGGYQGNKRKHSGDGGVEEKKVKVEEQEVKKEEKEVKIENN</sequence>
<feature type="domain" description="HTH La-type RNA-binding" evidence="6">
    <location>
        <begin position="9"/>
        <end position="103"/>
    </location>
</feature>
<dbReference type="InterPro" id="IPR035979">
    <property type="entry name" value="RBD_domain_sf"/>
</dbReference>
<dbReference type="Gene3D" id="1.10.10.10">
    <property type="entry name" value="Winged helix-like DNA-binding domain superfamily/Winged helix DNA-binding domain"/>
    <property type="match status" value="1"/>
</dbReference>
<dbReference type="InterPro" id="IPR002344">
    <property type="entry name" value="Lupus_La"/>
</dbReference>
<accession>A0A0N5C8D3</accession>
<dbReference type="SUPFAM" id="SSF46785">
    <property type="entry name" value="Winged helix' DNA-binding domain"/>
    <property type="match status" value="1"/>
</dbReference>
<proteinExistence type="predicted"/>
<dbReference type="GO" id="GO:0003723">
    <property type="term" value="F:RNA binding"/>
    <property type="evidence" value="ECO:0007669"/>
    <property type="project" value="UniProtKB-UniRule"/>
</dbReference>
<dbReference type="InterPro" id="IPR006630">
    <property type="entry name" value="La_HTH"/>
</dbReference>
<dbReference type="STRING" id="174720.A0A0N5C8D3"/>
<evidence type="ECO:0000259" key="7">
    <source>
        <dbReference type="PROSITE" id="PS51939"/>
    </source>
</evidence>
<evidence type="ECO:0000313" key="9">
    <source>
        <dbReference type="WBParaSite" id="SPAL_0001418400.1"/>
    </source>
</evidence>
<dbReference type="Pfam" id="PF05383">
    <property type="entry name" value="La"/>
    <property type="match status" value="1"/>
</dbReference>
<dbReference type="InterPro" id="IPR036390">
    <property type="entry name" value="WH_DNA-bd_sf"/>
</dbReference>
<evidence type="ECO:0000259" key="6">
    <source>
        <dbReference type="PROSITE" id="PS50961"/>
    </source>
</evidence>
<dbReference type="Pfam" id="PF08777">
    <property type="entry name" value="RRM_3"/>
    <property type="match status" value="1"/>
</dbReference>
<dbReference type="SMART" id="SM00715">
    <property type="entry name" value="LA"/>
    <property type="match status" value="1"/>
</dbReference>
<dbReference type="GO" id="GO:0005634">
    <property type="term" value="C:nucleus"/>
    <property type="evidence" value="ECO:0007669"/>
    <property type="project" value="InterPro"/>
</dbReference>
<dbReference type="CDD" id="cd12291">
    <property type="entry name" value="RRM1_La"/>
    <property type="match status" value="1"/>
</dbReference>
<dbReference type="Proteomes" id="UP000046392">
    <property type="component" value="Unplaced"/>
</dbReference>
<evidence type="ECO:0000256" key="3">
    <source>
        <dbReference type="SAM" id="Coils"/>
    </source>
</evidence>
<evidence type="ECO:0000256" key="2">
    <source>
        <dbReference type="PROSITE-ProRule" id="PRU00332"/>
    </source>
</evidence>